<reference evidence="7" key="1">
    <citation type="submission" date="2021-08" db="EMBL/GenBank/DDBJ databases">
        <title>WGS assembly of Ceratopteris richardii.</title>
        <authorList>
            <person name="Marchant D.B."/>
            <person name="Chen G."/>
            <person name="Jenkins J."/>
            <person name="Shu S."/>
            <person name="Leebens-Mack J."/>
            <person name="Grimwood J."/>
            <person name="Schmutz J."/>
            <person name="Soltis P."/>
            <person name="Soltis D."/>
            <person name="Chen Z.-H."/>
        </authorList>
    </citation>
    <scope>NUCLEOTIDE SEQUENCE</scope>
    <source>
        <strain evidence="7">Whitten #5841</strain>
        <tissue evidence="7">Leaf</tissue>
    </source>
</reference>
<keyword evidence="1" id="KW-0479">Metal-binding</keyword>
<evidence type="ECO:0000313" key="8">
    <source>
        <dbReference type="Proteomes" id="UP000825935"/>
    </source>
</evidence>
<dbReference type="InterPro" id="IPR046349">
    <property type="entry name" value="C1-like_sf"/>
</dbReference>
<evidence type="ECO:0000259" key="6">
    <source>
        <dbReference type="PROSITE" id="PS50089"/>
    </source>
</evidence>
<feature type="domain" description="RING-type" evidence="6">
    <location>
        <begin position="309"/>
        <end position="350"/>
    </location>
</feature>
<dbReference type="Pfam" id="PF03107">
    <property type="entry name" value="C1_2"/>
    <property type="match status" value="4"/>
</dbReference>
<feature type="domain" description="Phorbol-ester/DAG-type" evidence="5">
    <location>
        <begin position="113"/>
        <end position="162"/>
    </location>
</feature>
<evidence type="ECO:0000256" key="2">
    <source>
        <dbReference type="ARBA" id="ARBA00022737"/>
    </source>
</evidence>
<name>A0A8T2SU24_CERRI</name>
<keyword evidence="4" id="KW-0863">Zinc-finger</keyword>
<dbReference type="PANTHER" id="PTHR47841:SF7">
    <property type="entry name" value="CYSTEINE_HISTIDINE-RICH C1 DOMAIN PROTEIN"/>
    <property type="match status" value="1"/>
</dbReference>
<evidence type="ECO:0000256" key="3">
    <source>
        <dbReference type="ARBA" id="ARBA00022833"/>
    </source>
</evidence>
<dbReference type="PANTHER" id="PTHR47841">
    <property type="entry name" value="DIACYLGLYCEROL KINASE THETA-LIKE-RELATED"/>
    <property type="match status" value="1"/>
</dbReference>
<dbReference type="EMBL" id="CM035423">
    <property type="protein sequence ID" value="KAH7366118.1"/>
    <property type="molecule type" value="Genomic_DNA"/>
</dbReference>
<evidence type="ECO:0000256" key="4">
    <source>
        <dbReference type="PROSITE-ProRule" id="PRU00175"/>
    </source>
</evidence>
<dbReference type="SUPFAM" id="SSF57850">
    <property type="entry name" value="RING/U-box"/>
    <property type="match status" value="1"/>
</dbReference>
<dbReference type="GO" id="GO:0008270">
    <property type="term" value="F:zinc ion binding"/>
    <property type="evidence" value="ECO:0007669"/>
    <property type="project" value="UniProtKB-KW"/>
</dbReference>
<organism evidence="7 8">
    <name type="scientific">Ceratopteris richardii</name>
    <name type="common">Triangle waterfern</name>
    <dbReference type="NCBI Taxonomy" id="49495"/>
    <lineage>
        <taxon>Eukaryota</taxon>
        <taxon>Viridiplantae</taxon>
        <taxon>Streptophyta</taxon>
        <taxon>Embryophyta</taxon>
        <taxon>Tracheophyta</taxon>
        <taxon>Polypodiopsida</taxon>
        <taxon>Polypodiidae</taxon>
        <taxon>Polypodiales</taxon>
        <taxon>Pteridineae</taxon>
        <taxon>Pteridaceae</taxon>
        <taxon>Parkerioideae</taxon>
        <taxon>Ceratopteris</taxon>
    </lineage>
</organism>
<protein>
    <submittedName>
        <fullName evidence="7">Uncharacterized protein</fullName>
    </submittedName>
</protein>
<gene>
    <name evidence="7" type="ORF">KP509_18G064000</name>
</gene>
<evidence type="ECO:0000259" key="5">
    <source>
        <dbReference type="PROSITE" id="PS50081"/>
    </source>
</evidence>
<dbReference type="AlphaFoldDB" id="A0A8T2SU24"/>
<accession>A0A8T2SU24</accession>
<dbReference type="InterPro" id="IPR002219">
    <property type="entry name" value="PKC_DAG/PE"/>
</dbReference>
<dbReference type="Gene3D" id="3.30.40.10">
    <property type="entry name" value="Zinc/RING finger domain, C3HC4 (zinc finger)"/>
    <property type="match status" value="1"/>
</dbReference>
<keyword evidence="8" id="KW-1185">Reference proteome</keyword>
<comment type="caution">
    <text evidence="7">The sequence shown here is derived from an EMBL/GenBank/DDBJ whole genome shotgun (WGS) entry which is preliminary data.</text>
</comment>
<dbReference type="PROSITE" id="PS50089">
    <property type="entry name" value="ZF_RING_2"/>
    <property type="match status" value="1"/>
</dbReference>
<evidence type="ECO:0000256" key="1">
    <source>
        <dbReference type="ARBA" id="ARBA00022723"/>
    </source>
</evidence>
<dbReference type="SMART" id="SM00184">
    <property type="entry name" value="RING"/>
    <property type="match status" value="1"/>
</dbReference>
<dbReference type="Pfam" id="PF13639">
    <property type="entry name" value="zf-RING_2"/>
    <property type="match status" value="1"/>
</dbReference>
<evidence type="ECO:0000313" key="7">
    <source>
        <dbReference type="EMBL" id="KAH7366118.1"/>
    </source>
</evidence>
<sequence length="357" mass="40431">MAHKLSLLQSPPYESGSFKCDLCFEAGCGPLYHCSDCNFDLHISCAAIQPVTTHFTHPNHLLHLIPPIPNRRHTCNSCGCVIRGFAFRCDECDFDLHSVCARTPRFIRHSSHPHPLELHRQERAKNVRCDGCKRAVADHAYRCRQCSFVLHQSCARMPKKTMHVSHENHPLRALTPTTATMPRAADVRSCHQCQKRVRGWEFACIDCDIHLHPRCAHLEHHLPHDTCISQDISGRNENGSSASPTSVSPMTSFATYREAQNLKVPKKDDVEAMKRVLQFLEEMGIGTAPDAEEGSQWSYVDDQNRHVHCPTCLEGFDSRNPPKLTSCGHAFHLPCILEWTERSNNCPICRSQFEVLL</sequence>
<dbReference type="InterPro" id="IPR004146">
    <property type="entry name" value="DC1"/>
</dbReference>
<dbReference type="InterPro" id="IPR013083">
    <property type="entry name" value="Znf_RING/FYVE/PHD"/>
</dbReference>
<dbReference type="InterPro" id="IPR001841">
    <property type="entry name" value="Znf_RING"/>
</dbReference>
<keyword evidence="3" id="KW-0862">Zinc</keyword>
<dbReference type="Proteomes" id="UP000825935">
    <property type="component" value="Chromosome 18"/>
</dbReference>
<dbReference type="OrthoDB" id="1909414at2759"/>
<dbReference type="Gene3D" id="3.30.60.20">
    <property type="match status" value="1"/>
</dbReference>
<keyword evidence="2" id="KW-0677">Repeat</keyword>
<dbReference type="OMA" id="CARTPRF"/>
<dbReference type="PROSITE" id="PS50081">
    <property type="entry name" value="ZF_DAG_PE_2"/>
    <property type="match status" value="1"/>
</dbReference>
<proteinExistence type="predicted"/>
<dbReference type="SUPFAM" id="SSF57889">
    <property type="entry name" value="Cysteine-rich domain"/>
    <property type="match status" value="3"/>
</dbReference>